<dbReference type="Proteomes" id="UP001457282">
    <property type="component" value="Unassembled WGS sequence"/>
</dbReference>
<proteinExistence type="inferred from homology"/>
<dbReference type="InterPro" id="IPR036282">
    <property type="entry name" value="Glutathione-S-Trfase_C_sf"/>
</dbReference>
<evidence type="ECO:0000256" key="2">
    <source>
        <dbReference type="ARBA" id="ARBA00047960"/>
    </source>
</evidence>
<dbReference type="PROSITE" id="PS50404">
    <property type="entry name" value="GST_NTER"/>
    <property type="match status" value="1"/>
</dbReference>
<evidence type="ECO:0000256" key="1">
    <source>
        <dbReference type="ARBA" id="ARBA00022679"/>
    </source>
</evidence>
<evidence type="ECO:0000313" key="6">
    <source>
        <dbReference type="EMBL" id="KAK9935154.1"/>
    </source>
</evidence>
<dbReference type="Gene3D" id="3.40.30.10">
    <property type="entry name" value="Glutaredoxin"/>
    <property type="match status" value="1"/>
</dbReference>
<evidence type="ECO:0000259" key="5">
    <source>
        <dbReference type="PROSITE" id="PS50405"/>
    </source>
</evidence>
<dbReference type="InterPro" id="IPR010987">
    <property type="entry name" value="Glutathione-S-Trfase_C-like"/>
</dbReference>
<dbReference type="InterPro" id="IPR004045">
    <property type="entry name" value="Glutathione_S-Trfase_N"/>
</dbReference>
<dbReference type="PROSITE" id="PS50405">
    <property type="entry name" value="GST_CTER"/>
    <property type="match status" value="1"/>
</dbReference>
<keyword evidence="7" id="KW-1185">Reference proteome</keyword>
<comment type="function">
    <text evidence="3">Is involved in the conjugation of reduced glutathione to a wide number of exogenous and endogenous hydrophobic electrophiles.</text>
</comment>
<gene>
    <name evidence="6" type="ORF">M0R45_022266</name>
</gene>
<dbReference type="GO" id="GO:0005829">
    <property type="term" value="C:cytosol"/>
    <property type="evidence" value="ECO:0007669"/>
    <property type="project" value="UniProtKB-SubCell"/>
</dbReference>
<dbReference type="GO" id="GO:0006749">
    <property type="term" value="P:glutathione metabolic process"/>
    <property type="evidence" value="ECO:0007669"/>
    <property type="project" value="InterPro"/>
</dbReference>
<dbReference type="InterPro" id="IPR036249">
    <property type="entry name" value="Thioredoxin-like_sf"/>
</dbReference>
<dbReference type="Gene3D" id="1.20.1050.10">
    <property type="match status" value="1"/>
</dbReference>
<sequence>MEQSDHEGVVIYGSWISSLTARVKIALKLKGIDYEYVEEDITNKSQMLLSYNPVHKQVPILVHQGRPVVESQVILEYIDENWSNAPKLLPEDPYEKAKIRFWAKFFDDKIIPVIQAILRSKSGEGRESLIQELSETIKVFEEGTKRDFGQESPPLFNGDSLGFLGIVVSSYVCSYKAIHEAFSTILIAEKNPAFLSWVNELLEHPLVEETQPPHDKLVARFKLLQA</sequence>
<organism evidence="6 7">
    <name type="scientific">Rubus argutus</name>
    <name type="common">Southern blackberry</name>
    <dbReference type="NCBI Taxonomy" id="59490"/>
    <lineage>
        <taxon>Eukaryota</taxon>
        <taxon>Viridiplantae</taxon>
        <taxon>Streptophyta</taxon>
        <taxon>Embryophyta</taxon>
        <taxon>Tracheophyta</taxon>
        <taxon>Spermatophyta</taxon>
        <taxon>Magnoliopsida</taxon>
        <taxon>eudicotyledons</taxon>
        <taxon>Gunneridae</taxon>
        <taxon>Pentapetalae</taxon>
        <taxon>rosids</taxon>
        <taxon>fabids</taxon>
        <taxon>Rosales</taxon>
        <taxon>Rosaceae</taxon>
        <taxon>Rosoideae</taxon>
        <taxon>Rosoideae incertae sedis</taxon>
        <taxon>Rubus</taxon>
    </lineage>
</organism>
<accession>A0AAW1XFH6</accession>
<dbReference type="PANTHER" id="PTHR11260">
    <property type="entry name" value="GLUTATHIONE S-TRANSFERASE, GST, SUPERFAMILY, GST DOMAIN CONTAINING"/>
    <property type="match status" value="1"/>
</dbReference>
<dbReference type="InterPro" id="IPR045074">
    <property type="entry name" value="GST_C_Tau"/>
</dbReference>
<comment type="subcellular location">
    <subcellularLocation>
        <location evidence="3">Cytoplasm</location>
        <location evidence="3">Cytosol</location>
    </subcellularLocation>
</comment>
<dbReference type="SFLD" id="SFLDG00358">
    <property type="entry name" value="Main_(cytGST)"/>
    <property type="match status" value="1"/>
</dbReference>
<dbReference type="GO" id="GO:0004364">
    <property type="term" value="F:glutathione transferase activity"/>
    <property type="evidence" value="ECO:0007669"/>
    <property type="project" value="UniProtKB-UniRule"/>
</dbReference>
<dbReference type="AlphaFoldDB" id="A0AAW1XFH6"/>
<dbReference type="SFLD" id="SFLDS00019">
    <property type="entry name" value="Glutathione_Transferase_(cytos"/>
    <property type="match status" value="1"/>
</dbReference>
<dbReference type="EC" id="2.5.1.18" evidence="3"/>
<dbReference type="Pfam" id="PF02798">
    <property type="entry name" value="GST_N"/>
    <property type="match status" value="1"/>
</dbReference>
<keyword evidence="3" id="KW-0963">Cytoplasm</keyword>
<keyword evidence="1 3" id="KW-0808">Transferase</keyword>
<name>A0AAW1XFH6_RUBAR</name>
<dbReference type="InterPro" id="IPR045073">
    <property type="entry name" value="Omega/Tau-like"/>
</dbReference>
<comment type="catalytic activity">
    <reaction evidence="2 3">
        <text>RX + glutathione = an S-substituted glutathione + a halide anion + H(+)</text>
        <dbReference type="Rhea" id="RHEA:16437"/>
        <dbReference type="ChEBI" id="CHEBI:15378"/>
        <dbReference type="ChEBI" id="CHEBI:16042"/>
        <dbReference type="ChEBI" id="CHEBI:17792"/>
        <dbReference type="ChEBI" id="CHEBI:57925"/>
        <dbReference type="ChEBI" id="CHEBI:90779"/>
        <dbReference type="EC" id="2.5.1.18"/>
    </reaction>
</comment>
<comment type="caution">
    <text evidence="6">The sequence shown here is derived from an EMBL/GenBank/DDBJ whole genome shotgun (WGS) entry which is preliminary data.</text>
</comment>
<reference evidence="6 7" key="1">
    <citation type="journal article" date="2023" name="G3 (Bethesda)">
        <title>A chromosome-length genome assembly and annotation of blackberry (Rubus argutus, cv. 'Hillquist').</title>
        <authorList>
            <person name="Bruna T."/>
            <person name="Aryal R."/>
            <person name="Dudchenko O."/>
            <person name="Sargent D.J."/>
            <person name="Mead D."/>
            <person name="Buti M."/>
            <person name="Cavallini A."/>
            <person name="Hytonen T."/>
            <person name="Andres J."/>
            <person name="Pham M."/>
            <person name="Weisz D."/>
            <person name="Mascagni F."/>
            <person name="Usai G."/>
            <person name="Natali L."/>
            <person name="Bassil N."/>
            <person name="Fernandez G.E."/>
            <person name="Lomsadze A."/>
            <person name="Armour M."/>
            <person name="Olukolu B."/>
            <person name="Poorten T."/>
            <person name="Britton C."/>
            <person name="Davik J."/>
            <person name="Ashrafi H."/>
            <person name="Aiden E.L."/>
            <person name="Borodovsky M."/>
            <person name="Worthington M."/>
        </authorList>
    </citation>
    <scope>NUCLEOTIDE SEQUENCE [LARGE SCALE GENOMIC DNA]</scope>
    <source>
        <strain evidence="6">PI 553951</strain>
    </source>
</reference>
<evidence type="ECO:0000259" key="4">
    <source>
        <dbReference type="PROSITE" id="PS50404"/>
    </source>
</evidence>
<dbReference type="SFLD" id="SFLDG01152">
    <property type="entry name" value="Main.3:_Omega-_and_Tau-like"/>
    <property type="match status" value="1"/>
</dbReference>
<evidence type="ECO:0000256" key="3">
    <source>
        <dbReference type="RuleBase" id="RU369102"/>
    </source>
</evidence>
<feature type="domain" description="GST N-terminal" evidence="4">
    <location>
        <begin position="7"/>
        <end position="86"/>
    </location>
</feature>
<feature type="domain" description="GST C-terminal" evidence="5">
    <location>
        <begin position="92"/>
        <end position="221"/>
    </location>
</feature>
<dbReference type="CDD" id="cd03058">
    <property type="entry name" value="GST_N_Tau"/>
    <property type="match status" value="1"/>
</dbReference>
<dbReference type="CDD" id="cd03185">
    <property type="entry name" value="GST_C_Tau"/>
    <property type="match status" value="1"/>
</dbReference>
<dbReference type="SUPFAM" id="SSF47616">
    <property type="entry name" value="GST C-terminal domain-like"/>
    <property type="match status" value="1"/>
</dbReference>
<dbReference type="SUPFAM" id="SSF52833">
    <property type="entry name" value="Thioredoxin-like"/>
    <property type="match status" value="1"/>
</dbReference>
<comment type="similarity">
    <text evidence="3">Belongs to the GST superfamily.</text>
</comment>
<dbReference type="FunFam" id="3.40.30.10:FF:000014">
    <property type="entry name" value="Tau class glutathione S-transferase"/>
    <property type="match status" value="1"/>
</dbReference>
<dbReference type="InterPro" id="IPR040079">
    <property type="entry name" value="Glutathione_S-Trfase"/>
</dbReference>
<dbReference type="EMBL" id="JBEDUW010000004">
    <property type="protein sequence ID" value="KAK9935154.1"/>
    <property type="molecule type" value="Genomic_DNA"/>
</dbReference>
<dbReference type="PANTHER" id="PTHR11260:SF622">
    <property type="entry name" value="GLUTATHIONE S-TRANSFERASE"/>
    <property type="match status" value="1"/>
</dbReference>
<evidence type="ECO:0000313" key="7">
    <source>
        <dbReference type="Proteomes" id="UP001457282"/>
    </source>
</evidence>
<protein>
    <recommendedName>
        <fullName evidence="3">Glutathione S-transferase</fullName>
        <ecNumber evidence="3">2.5.1.18</ecNumber>
    </recommendedName>
</protein>